<accession>A0A448X5V3</accession>
<dbReference type="AlphaFoldDB" id="A0A448X5V3"/>
<proteinExistence type="predicted"/>
<sequence>MAIVTMLENDIQKIAKIEQEIAEIVIRHCFRLHAGRQFRSSLGLTNTSNGERFVPIHDATIAQMRLRQIITCRPGEQVFSTKIGVVTFIQCKYASKLSTMPDQVVVMTGFLWKAKVHVRNSGCSRQLDQ</sequence>
<comment type="caution">
    <text evidence="1">The sequence shown here is derived from an EMBL/GenBank/DDBJ whole genome shotgun (WGS) entry which is preliminary data.</text>
</comment>
<evidence type="ECO:0000313" key="1">
    <source>
        <dbReference type="EMBL" id="VEL28809.1"/>
    </source>
</evidence>
<organism evidence="1 2">
    <name type="scientific">Protopolystoma xenopodis</name>
    <dbReference type="NCBI Taxonomy" id="117903"/>
    <lineage>
        <taxon>Eukaryota</taxon>
        <taxon>Metazoa</taxon>
        <taxon>Spiralia</taxon>
        <taxon>Lophotrochozoa</taxon>
        <taxon>Platyhelminthes</taxon>
        <taxon>Monogenea</taxon>
        <taxon>Polyopisthocotylea</taxon>
        <taxon>Polystomatidea</taxon>
        <taxon>Polystomatidae</taxon>
        <taxon>Protopolystoma</taxon>
    </lineage>
</organism>
<evidence type="ECO:0000313" key="2">
    <source>
        <dbReference type="Proteomes" id="UP000784294"/>
    </source>
</evidence>
<dbReference type="EMBL" id="CAAALY010097916">
    <property type="protein sequence ID" value="VEL28809.1"/>
    <property type="molecule type" value="Genomic_DNA"/>
</dbReference>
<keyword evidence="2" id="KW-1185">Reference proteome</keyword>
<name>A0A448X5V3_9PLAT</name>
<gene>
    <name evidence="1" type="ORF">PXEA_LOCUS22249</name>
</gene>
<protein>
    <submittedName>
        <fullName evidence="1">Uncharacterized protein</fullName>
    </submittedName>
</protein>
<feature type="non-terminal residue" evidence="1">
    <location>
        <position position="129"/>
    </location>
</feature>
<dbReference type="Proteomes" id="UP000784294">
    <property type="component" value="Unassembled WGS sequence"/>
</dbReference>
<reference evidence="1" key="1">
    <citation type="submission" date="2018-11" db="EMBL/GenBank/DDBJ databases">
        <authorList>
            <consortium name="Pathogen Informatics"/>
        </authorList>
    </citation>
    <scope>NUCLEOTIDE SEQUENCE</scope>
</reference>